<feature type="region of interest" description="Disordered" evidence="2">
    <location>
        <begin position="409"/>
        <end position="430"/>
    </location>
</feature>
<dbReference type="PANTHER" id="PTHR11102:SF161">
    <property type="match status" value="1"/>
</dbReference>
<name>A0A6S7FY62_PARCT</name>
<evidence type="ECO:0000313" key="4">
    <source>
        <dbReference type="Proteomes" id="UP001152795"/>
    </source>
</evidence>
<dbReference type="AlphaFoldDB" id="A0A6S7FY62"/>
<evidence type="ECO:0000313" key="3">
    <source>
        <dbReference type="EMBL" id="CAB3982493.1"/>
    </source>
</evidence>
<dbReference type="PANTHER" id="PTHR11102">
    <property type="entry name" value="SEL-1-LIKE PROTEIN"/>
    <property type="match status" value="1"/>
</dbReference>
<sequence length="430" mass="48330">MASKIWRKFLKAHGNSRLFFVSNTEPGNITYTKYSLIQNNPYIQFLNSSRPCLRRFSSFNFQVGCSSTLSVRSKSRIQSLSFGQNLQYGVQRYCTNTAGYEEFQDKVKQLLSKSPTGTKEKLDEQLAVLQILCQHKAGTVTSADVTEAAKNINGDTLYELALVVYTLQEQVGEDTIEFWVPLFRLASLAGNQDAKYTYAQMLRLGTGVDPDPLEAAKLFRDLADDGHPYAQFALAGMYYHGIGMEKDFESAFDLYEKSSKNGVDIAFSMLGNMYLNGHAVEQNYKLALQFFQQGAKKGDPTAELSLAHCYSYGKGVTQDLTKAFEYHLSAAEKGHPIALYNTGTQYFAGKGVEISMEKAAQYFEKAADLGFELAQINLGNMYYNGLGVERDWNRAKELYRQAAPTNQNAASLLKEVEEEERKLREQKPEE</sequence>
<dbReference type="SMART" id="SM00671">
    <property type="entry name" value="SEL1"/>
    <property type="match status" value="6"/>
</dbReference>
<dbReference type="InterPro" id="IPR050767">
    <property type="entry name" value="Sel1_AlgK"/>
</dbReference>
<dbReference type="OrthoDB" id="2384430at2759"/>
<dbReference type="SUPFAM" id="SSF81901">
    <property type="entry name" value="HCP-like"/>
    <property type="match status" value="2"/>
</dbReference>
<feature type="compositionally biased region" description="Basic and acidic residues" evidence="2">
    <location>
        <begin position="419"/>
        <end position="430"/>
    </location>
</feature>
<organism evidence="3 4">
    <name type="scientific">Paramuricea clavata</name>
    <name type="common">Red gorgonian</name>
    <name type="synonym">Violescent sea-whip</name>
    <dbReference type="NCBI Taxonomy" id="317549"/>
    <lineage>
        <taxon>Eukaryota</taxon>
        <taxon>Metazoa</taxon>
        <taxon>Cnidaria</taxon>
        <taxon>Anthozoa</taxon>
        <taxon>Octocorallia</taxon>
        <taxon>Malacalcyonacea</taxon>
        <taxon>Plexauridae</taxon>
        <taxon>Paramuricea</taxon>
    </lineage>
</organism>
<keyword evidence="4" id="KW-1185">Reference proteome</keyword>
<accession>A0A6S7FY62</accession>
<protein>
    <submittedName>
        <fullName evidence="3">Sel1 repeat family</fullName>
    </submittedName>
</protein>
<evidence type="ECO:0000256" key="2">
    <source>
        <dbReference type="SAM" id="MobiDB-lite"/>
    </source>
</evidence>
<gene>
    <name evidence="3" type="ORF">PACLA_8A057643</name>
</gene>
<dbReference type="EMBL" id="CACRXK020000507">
    <property type="protein sequence ID" value="CAB3982493.1"/>
    <property type="molecule type" value="Genomic_DNA"/>
</dbReference>
<dbReference type="InterPro" id="IPR011990">
    <property type="entry name" value="TPR-like_helical_dom_sf"/>
</dbReference>
<dbReference type="Gene3D" id="1.25.40.10">
    <property type="entry name" value="Tetratricopeptide repeat domain"/>
    <property type="match status" value="2"/>
</dbReference>
<dbReference type="InterPro" id="IPR006597">
    <property type="entry name" value="Sel1-like"/>
</dbReference>
<dbReference type="Pfam" id="PF08238">
    <property type="entry name" value="Sel1"/>
    <property type="match status" value="6"/>
</dbReference>
<evidence type="ECO:0000256" key="1">
    <source>
        <dbReference type="ARBA" id="ARBA00038101"/>
    </source>
</evidence>
<comment type="similarity">
    <text evidence="1">Belongs to the sel-1 family.</text>
</comment>
<comment type="caution">
    <text evidence="3">The sequence shown here is derived from an EMBL/GenBank/DDBJ whole genome shotgun (WGS) entry which is preliminary data.</text>
</comment>
<reference evidence="3" key="1">
    <citation type="submission" date="2020-04" db="EMBL/GenBank/DDBJ databases">
        <authorList>
            <person name="Alioto T."/>
            <person name="Alioto T."/>
            <person name="Gomez Garrido J."/>
        </authorList>
    </citation>
    <scope>NUCLEOTIDE SEQUENCE</scope>
    <source>
        <strain evidence="3">A484AB</strain>
    </source>
</reference>
<proteinExistence type="inferred from homology"/>
<dbReference type="Proteomes" id="UP001152795">
    <property type="component" value="Unassembled WGS sequence"/>
</dbReference>